<keyword evidence="3" id="KW-1185">Reference proteome</keyword>
<feature type="compositionally biased region" description="Basic and acidic residues" evidence="1">
    <location>
        <begin position="41"/>
        <end position="54"/>
    </location>
</feature>
<organism evidence="2 3">
    <name type="scientific">Rhodovulum viride</name>
    <dbReference type="NCBI Taxonomy" id="1231134"/>
    <lineage>
        <taxon>Bacteria</taxon>
        <taxon>Pseudomonadati</taxon>
        <taxon>Pseudomonadota</taxon>
        <taxon>Alphaproteobacteria</taxon>
        <taxon>Rhodobacterales</taxon>
        <taxon>Paracoccaceae</taxon>
        <taxon>Rhodovulum</taxon>
    </lineage>
</organism>
<reference evidence="2 3" key="1">
    <citation type="submission" date="2017-01" db="EMBL/GenBank/DDBJ databases">
        <title>Genome sequence of Rhodovulum viride JA756.</title>
        <authorList>
            <person name="Lakshmi K.V."/>
            <person name="Tushar L.D."/>
            <person name="Sasikala C."/>
            <person name="Venkataramana C."/>
        </authorList>
    </citation>
    <scope>NUCLEOTIDE SEQUENCE [LARGE SCALE GENOMIC DNA]</scope>
    <source>
        <strain evidence="2 3">JA756</strain>
    </source>
</reference>
<evidence type="ECO:0008006" key="4">
    <source>
        <dbReference type="Google" id="ProtNLM"/>
    </source>
</evidence>
<dbReference type="EMBL" id="MUAV01000003">
    <property type="protein sequence ID" value="RAP42852.1"/>
    <property type="molecule type" value="Genomic_DNA"/>
</dbReference>
<gene>
    <name evidence="2" type="ORF">BYZ73_03505</name>
</gene>
<proteinExistence type="predicted"/>
<feature type="region of interest" description="Disordered" evidence="1">
    <location>
        <begin position="41"/>
        <end position="91"/>
    </location>
</feature>
<comment type="caution">
    <text evidence="2">The sequence shown here is derived from an EMBL/GenBank/DDBJ whole genome shotgun (WGS) entry which is preliminary data.</text>
</comment>
<evidence type="ECO:0000313" key="2">
    <source>
        <dbReference type="EMBL" id="RAP42852.1"/>
    </source>
</evidence>
<evidence type="ECO:0000256" key="1">
    <source>
        <dbReference type="SAM" id="MobiDB-lite"/>
    </source>
</evidence>
<protein>
    <recommendedName>
        <fullName evidence="4">Transposase</fullName>
    </recommendedName>
</protein>
<evidence type="ECO:0000313" key="3">
    <source>
        <dbReference type="Proteomes" id="UP000248659"/>
    </source>
</evidence>
<name>A0ABX9DKB6_9RHOB</name>
<dbReference type="Proteomes" id="UP000248659">
    <property type="component" value="Unassembled WGS sequence"/>
</dbReference>
<feature type="compositionally biased region" description="Low complexity" evidence="1">
    <location>
        <begin position="15"/>
        <end position="25"/>
    </location>
</feature>
<sequence length="91" mass="10159">MRHEHARGQNRNTNRSQASAAAPSRAFWINSKAIAKWRKREMVEDRKTGPKDLRSSVLGETEKAVTGAVLRHSPRPPGGAPQDWPDCTELT</sequence>
<feature type="region of interest" description="Disordered" evidence="1">
    <location>
        <begin position="1"/>
        <end position="25"/>
    </location>
</feature>
<accession>A0ABX9DKB6</accession>